<keyword evidence="7 10" id="KW-0503">Monooxygenase</keyword>
<dbReference type="PIRSF" id="PIRSF000332">
    <property type="entry name" value="FMO"/>
    <property type="match status" value="1"/>
</dbReference>
<evidence type="ECO:0000256" key="1">
    <source>
        <dbReference type="ARBA" id="ARBA00001974"/>
    </source>
</evidence>
<gene>
    <name evidence="10" type="ORF">SAMN05421739_101752</name>
</gene>
<name>A0A1I2NQS6_9BACT</name>
<dbReference type="PANTHER" id="PTHR23023">
    <property type="entry name" value="DIMETHYLANILINE MONOOXYGENASE"/>
    <property type="match status" value="1"/>
</dbReference>
<dbReference type="GO" id="GO:0050661">
    <property type="term" value="F:NADP binding"/>
    <property type="evidence" value="ECO:0007669"/>
    <property type="project" value="InterPro"/>
</dbReference>
<dbReference type="InterPro" id="IPR000960">
    <property type="entry name" value="Flavin_mOase"/>
</dbReference>
<dbReference type="RefSeq" id="WP_092099122.1">
    <property type="nucleotide sequence ID" value="NZ_FOOT01000001.1"/>
</dbReference>
<dbReference type="GO" id="GO:0004499">
    <property type="term" value="F:N,N-dimethylaniline monooxygenase activity"/>
    <property type="evidence" value="ECO:0007669"/>
    <property type="project" value="InterPro"/>
</dbReference>
<reference evidence="11" key="1">
    <citation type="submission" date="2016-10" db="EMBL/GenBank/DDBJ databases">
        <authorList>
            <person name="Varghese N."/>
            <person name="Submissions S."/>
        </authorList>
    </citation>
    <scope>NUCLEOTIDE SEQUENCE [LARGE SCALE GENOMIC DNA]</scope>
    <source>
        <strain evidence="11">LP51</strain>
    </source>
</reference>
<evidence type="ECO:0000256" key="3">
    <source>
        <dbReference type="ARBA" id="ARBA00022630"/>
    </source>
</evidence>
<dbReference type="InterPro" id="IPR020946">
    <property type="entry name" value="Flavin_mOase-like"/>
</dbReference>
<comment type="similarity">
    <text evidence="2">Belongs to the FMO family.</text>
</comment>
<dbReference type="FunFam" id="3.50.50.60:FF:000138">
    <property type="entry name" value="Flavin-containing monooxygenase"/>
    <property type="match status" value="1"/>
</dbReference>
<dbReference type="GO" id="GO:0050660">
    <property type="term" value="F:flavin adenine dinucleotide binding"/>
    <property type="evidence" value="ECO:0007669"/>
    <property type="project" value="InterPro"/>
</dbReference>
<dbReference type="Pfam" id="PF00743">
    <property type="entry name" value="FMO-like"/>
    <property type="match status" value="2"/>
</dbReference>
<proteinExistence type="inferred from homology"/>
<accession>A0A1I2NQS6</accession>
<evidence type="ECO:0000256" key="9">
    <source>
        <dbReference type="ARBA" id="ARBA00035159"/>
    </source>
</evidence>
<keyword evidence="3" id="KW-0285">Flavoprotein</keyword>
<protein>
    <recommendedName>
        <fullName evidence="9">Trimethylamine monooxygenase</fullName>
        <ecNumber evidence="8">1.14.13.148</ecNumber>
    </recommendedName>
</protein>
<dbReference type="InterPro" id="IPR050346">
    <property type="entry name" value="FMO-like"/>
</dbReference>
<evidence type="ECO:0000256" key="6">
    <source>
        <dbReference type="ARBA" id="ARBA00023002"/>
    </source>
</evidence>
<dbReference type="EMBL" id="FOOT01000001">
    <property type="protein sequence ID" value="SFG03806.1"/>
    <property type="molecule type" value="Genomic_DNA"/>
</dbReference>
<evidence type="ECO:0000313" key="11">
    <source>
        <dbReference type="Proteomes" id="UP000198724"/>
    </source>
</evidence>
<evidence type="ECO:0000256" key="2">
    <source>
        <dbReference type="ARBA" id="ARBA00009183"/>
    </source>
</evidence>
<evidence type="ECO:0000256" key="5">
    <source>
        <dbReference type="ARBA" id="ARBA00022857"/>
    </source>
</evidence>
<keyword evidence="5" id="KW-0521">NADP</keyword>
<keyword evidence="4" id="KW-0274">FAD</keyword>
<dbReference type="OrthoDB" id="9778740at2"/>
<sequence>MKLRVGIIGAGPSGLAQLRAFKSAEMKGEAIPEIVCFEKQADWGGLWNYTWRTGVGKYGEPIHGSMYRYLWSNGPKECLEFADYTFDEHFGKPISSYPPRPVLFDYIQGRVNKCNVRDYIRFNTTARWVEYKEDTKQFSVVLEDLANNKTYTEEFDYLIVASGHFSTPNMPYFEGIEEFPGLVMHAHDFRGADIFRDKDVLLIGSSYSAEDIGVQSYKHGARSVTLSYRSNPIGMDWPEGMKEVPLLTHFEGEVAHFSDGTQERFDAVVMCTGYQHKFPYLPDELRLKTKNCLYPDKIYKGVFFNELPQLIYLGMQDQYYTFNMFDVQAWYARDVIQGKIQLPGKEERQKDINLWLNKAAANCSHDDEIDFQTEYVRELMNMTDYPTIDLDKVAVLFKQWLQDKEEDILRYRDKTYTSVMTGTPAAQHHTRWLDEMDDSFERYMQETPVPEPERELELDQVQAQ</sequence>
<dbReference type="InterPro" id="IPR036188">
    <property type="entry name" value="FAD/NAD-bd_sf"/>
</dbReference>
<evidence type="ECO:0000256" key="8">
    <source>
        <dbReference type="ARBA" id="ARBA00034528"/>
    </source>
</evidence>
<dbReference type="Proteomes" id="UP000198724">
    <property type="component" value="Unassembled WGS sequence"/>
</dbReference>
<keyword evidence="11" id="KW-1185">Reference proteome</keyword>
<comment type="cofactor">
    <cofactor evidence="1">
        <name>FAD</name>
        <dbReference type="ChEBI" id="CHEBI:57692"/>
    </cofactor>
</comment>
<organism evidence="10 11">
    <name type="scientific">Pontibacter chinhatensis</name>
    <dbReference type="NCBI Taxonomy" id="1436961"/>
    <lineage>
        <taxon>Bacteria</taxon>
        <taxon>Pseudomonadati</taxon>
        <taxon>Bacteroidota</taxon>
        <taxon>Cytophagia</taxon>
        <taxon>Cytophagales</taxon>
        <taxon>Hymenobacteraceae</taxon>
        <taxon>Pontibacter</taxon>
    </lineage>
</organism>
<evidence type="ECO:0000256" key="4">
    <source>
        <dbReference type="ARBA" id="ARBA00022827"/>
    </source>
</evidence>
<dbReference type="GO" id="GO:0034899">
    <property type="term" value="F:trimethylamine monooxygenase activity"/>
    <property type="evidence" value="ECO:0007669"/>
    <property type="project" value="UniProtKB-EC"/>
</dbReference>
<dbReference type="SUPFAM" id="SSF51905">
    <property type="entry name" value="FAD/NAD(P)-binding domain"/>
    <property type="match status" value="2"/>
</dbReference>
<dbReference type="Gene3D" id="3.50.50.60">
    <property type="entry name" value="FAD/NAD(P)-binding domain"/>
    <property type="match status" value="2"/>
</dbReference>
<keyword evidence="6" id="KW-0560">Oxidoreductase</keyword>
<evidence type="ECO:0000256" key="7">
    <source>
        <dbReference type="ARBA" id="ARBA00023033"/>
    </source>
</evidence>
<evidence type="ECO:0000313" key="10">
    <source>
        <dbReference type="EMBL" id="SFG03806.1"/>
    </source>
</evidence>
<dbReference type="AlphaFoldDB" id="A0A1I2NQS6"/>
<dbReference type="STRING" id="1436961.SAMN05421739_101752"/>
<dbReference type="EC" id="1.14.13.148" evidence="8"/>